<organism evidence="3 4">
    <name type="scientific">Ciceribacter selenitireducens ATCC BAA-1503</name>
    <dbReference type="NCBI Taxonomy" id="1336235"/>
    <lineage>
        <taxon>Bacteria</taxon>
        <taxon>Pseudomonadati</taxon>
        <taxon>Pseudomonadota</taxon>
        <taxon>Alphaproteobacteria</taxon>
        <taxon>Hyphomicrobiales</taxon>
        <taxon>Rhizobiaceae</taxon>
        <taxon>Ciceribacter</taxon>
    </lineage>
</organism>
<dbReference type="GO" id="GO:0004803">
    <property type="term" value="F:transposase activity"/>
    <property type="evidence" value="ECO:0007669"/>
    <property type="project" value="InterPro"/>
</dbReference>
<dbReference type="AlphaFoldDB" id="A0A376ADZ2"/>
<accession>A0A376ADZ2</accession>
<gene>
    <name evidence="3" type="ORF">RHIZ70_1779</name>
</gene>
<reference evidence="4" key="1">
    <citation type="submission" date="2018-07" db="EMBL/GenBank/DDBJ databases">
        <authorList>
            <person name="Peiro R."/>
            <person name="Begona"/>
            <person name="Cbmso G."/>
            <person name="Lopez M."/>
            <person name="Gonzalez S."/>
        </authorList>
    </citation>
    <scope>NUCLEOTIDE SEQUENCE [LARGE SCALE GENOMIC DNA]</scope>
</reference>
<feature type="domain" description="Tn3 transposase DDE" evidence="2">
    <location>
        <begin position="1"/>
        <end position="67"/>
    </location>
</feature>
<feature type="transmembrane region" description="Helical" evidence="1">
    <location>
        <begin position="12"/>
        <end position="30"/>
    </location>
</feature>
<dbReference type="InterPro" id="IPR002513">
    <property type="entry name" value="Tn3_Tnp_DDE_dom"/>
</dbReference>
<sequence length="95" mass="10787">MRQRYREGQEDQLGALGLVVNLVVLWNTIYTDAALNQLVTEGHDVKPEDVARLSPLGFRHVNMLGRYAFTLPEFVARGELRPLRDPKTADPDEEP</sequence>
<protein>
    <recommendedName>
        <fullName evidence="2">Tn3 transposase DDE domain-containing protein</fullName>
    </recommendedName>
</protein>
<name>A0A376ADZ2_9HYPH</name>
<dbReference type="Pfam" id="PF01526">
    <property type="entry name" value="DDE_Tnp_Tn3"/>
    <property type="match status" value="1"/>
</dbReference>
<dbReference type="Proteomes" id="UP000254764">
    <property type="component" value="Unassembled WGS sequence"/>
</dbReference>
<evidence type="ECO:0000313" key="4">
    <source>
        <dbReference type="Proteomes" id="UP000254764"/>
    </source>
</evidence>
<dbReference type="GO" id="GO:0006313">
    <property type="term" value="P:DNA transposition"/>
    <property type="evidence" value="ECO:0007669"/>
    <property type="project" value="InterPro"/>
</dbReference>
<evidence type="ECO:0000313" key="3">
    <source>
        <dbReference type="EMBL" id="SSC66071.1"/>
    </source>
</evidence>
<keyword evidence="1" id="KW-1133">Transmembrane helix</keyword>
<evidence type="ECO:0000259" key="2">
    <source>
        <dbReference type="Pfam" id="PF01526"/>
    </source>
</evidence>
<evidence type="ECO:0000256" key="1">
    <source>
        <dbReference type="SAM" id="Phobius"/>
    </source>
</evidence>
<keyword evidence="1" id="KW-0472">Membrane</keyword>
<keyword evidence="1" id="KW-0812">Transmembrane</keyword>
<proteinExistence type="predicted"/>
<keyword evidence="4" id="KW-1185">Reference proteome</keyword>
<dbReference type="EMBL" id="UEYP01000021">
    <property type="protein sequence ID" value="SSC66071.1"/>
    <property type="molecule type" value="Genomic_DNA"/>
</dbReference>